<dbReference type="GeneID" id="20807689"/>
<proteinExistence type="predicted"/>
<dbReference type="OrthoDB" id="120727at2759"/>
<sequence length="638" mass="66250">MNSAQLSPSRTPDPTANANSVNGDATNHSVHDDVDPPATPPGVQIHQLIGLAHAMHKVVCLVCFATRPKTAPYCLECGAASPSGDQPSSRRSLLGDENVTPSVALRNGDLGVPLNTPVDSIHQAPGSASCSDAEPADMSSNTSQEPVATMDQLLVIDTKAHSAVVSSQEENCQLEAAVSSDAPDTDPISSSDLVDLRALACAMRKVVCLSCHAMNFQSEVVCVKCGASFAVPTSDLPLQGASSSAEVVLEESSHVVEGASNENIHGRVRTVCRTCFATGAADNTFCIECGENLSLSITSPETQSTSVLAPSAVVGPEVAVQVAATTGSNDSNEHGDMGPQQGDNNNAASKSPDGGTRPADVIGGQVHPDDGSANKIAPPPPDVPSSSKLHADTIVYGATIVLRGFVPPSGDNDGSATFNKPEGFCPVAFRPLVSTGFGKSNEPVLTLVQANDCPLPLAQFVVLPPPGDKNARLGKTSVHFLQKVVLAIAPSVAGDPTHSWNNKLPGGVNDFIGTRPRLQPDHAGPTKGELHVMFVQTDHPTSTQKLATGMANVTIRVVDSNRLRETYTAQDVGFCVAAGGKSSPLVVGHEKSLMEFAKKVHPSALTFRVERVKDARQSSSPSPATEQQPGGTAEQALE</sequence>
<feature type="region of interest" description="Disordered" evidence="1">
    <location>
        <begin position="1"/>
        <end position="41"/>
    </location>
</feature>
<dbReference type="EMBL" id="KI913124">
    <property type="protein sequence ID" value="ETV81076.1"/>
    <property type="molecule type" value="Genomic_DNA"/>
</dbReference>
<feature type="region of interest" description="Disordered" evidence="1">
    <location>
        <begin position="123"/>
        <end position="144"/>
    </location>
</feature>
<evidence type="ECO:0000256" key="1">
    <source>
        <dbReference type="SAM" id="MobiDB-lite"/>
    </source>
</evidence>
<dbReference type="AlphaFoldDB" id="W4GP27"/>
<protein>
    <submittedName>
        <fullName evidence="2">Uncharacterized protein</fullName>
    </submittedName>
</protein>
<dbReference type="VEuPathDB" id="FungiDB:H257_05693"/>
<feature type="region of interest" description="Disordered" evidence="1">
    <location>
        <begin position="327"/>
        <end position="388"/>
    </location>
</feature>
<gene>
    <name evidence="2" type="ORF">H257_05693</name>
</gene>
<evidence type="ECO:0000313" key="2">
    <source>
        <dbReference type="EMBL" id="ETV81076.1"/>
    </source>
</evidence>
<reference evidence="2" key="1">
    <citation type="submission" date="2013-12" db="EMBL/GenBank/DDBJ databases">
        <title>The Genome Sequence of Aphanomyces astaci APO3.</title>
        <authorList>
            <consortium name="The Broad Institute Genomics Platform"/>
            <person name="Russ C."/>
            <person name="Tyler B."/>
            <person name="van West P."/>
            <person name="Dieguez-Uribeondo J."/>
            <person name="Young S.K."/>
            <person name="Zeng Q."/>
            <person name="Gargeya S."/>
            <person name="Fitzgerald M."/>
            <person name="Abouelleil A."/>
            <person name="Alvarado L."/>
            <person name="Chapman S.B."/>
            <person name="Gainer-Dewar J."/>
            <person name="Goldberg J."/>
            <person name="Griggs A."/>
            <person name="Gujja S."/>
            <person name="Hansen M."/>
            <person name="Howarth C."/>
            <person name="Imamovic A."/>
            <person name="Ireland A."/>
            <person name="Larimer J."/>
            <person name="McCowan C."/>
            <person name="Murphy C."/>
            <person name="Pearson M."/>
            <person name="Poon T.W."/>
            <person name="Priest M."/>
            <person name="Roberts A."/>
            <person name="Saif S."/>
            <person name="Shea T."/>
            <person name="Sykes S."/>
            <person name="Wortman J."/>
            <person name="Nusbaum C."/>
            <person name="Birren B."/>
        </authorList>
    </citation>
    <scope>NUCLEOTIDE SEQUENCE [LARGE SCALE GENOMIC DNA]</scope>
    <source>
        <strain evidence="2">APO3</strain>
    </source>
</reference>
<name>W4GP27_APHAT</name>
<dbReference type="RefSeq" id="XP_009828934.1">
    <property type="nucleotide sequence ID" value="XM_009830632.1"/>
</dbReference>
<feature type="compositionally biased region" description="Polar residues" evidence="1">
    <location>
        <begin position="617"/>
        <end position="630"/>
    </location>
</feature>
<feature type="compositionally biased region" description="Polar residues" evidence="1">
    <location>
        <begin position="1"/>
        <end position="28"/>
    </location>
</feature>
<organism evidence="2">
    <name type="scientific">Aphanomyces astaci</name>
    <name type="common">Crayfish plague agent</name>
    <dbReference type="NCBI Taxonomy" id="112090"/>
    <lineage>
        <taxon>Eukaryota</taxon>
        <taxon>Sar</taxon>
        <taxon>Stramenopiles</taxon>
        <taxon>Oomycota</taxon>
        <taxon>Saprolegniomycetes</taxon>
        <taxon>Saprolegniales</taxon>
        <taxon>Verrucalvaceae</taxon>
        <taxon>Aphanomyces</taxon>
    </lineage>
</organism>
<feature type="region of interest" description="Disordered" evidence="1">
    <location>
        <begin position="612"/>
        <end position="638"/>
    </location>
</feature>
<accession>W4GP27</accession>